<comment type="caution">
    <text evidence="4">The sequence shown here is derived from an EMBL/GenBank/DDBJ whole genome shotgun (WGS) entry which is preliminary data.</text>
</comment>
<dbReference type="PANTHER" id="PTHR30273:SF2">
    <property type="entry name" value="PROTEIN FECR"/>
    <property type="match status" value="1"/>
</dbReference>
<dbReference type="GO" id="GO:0016989">
    <property type="term" value="F:sigma factor antagonist activity"/>
    <property type="evidence" value="ECO:0007669"/>
    <property type="project" value="TreeGrafter"/>
</dbReference>
<keyword evidence="5" id="KW-1185">Reference proteome</keyword>
<dbReference type="InterPro" id="IPR012373">
    <property type="entry name" value="Ferrdict_sens_TM"/>
</dbReference>
<dbReference type="Pfam" id="PF04773">
    <property type="entry name" value="FecR"/>
    <property type="match status" value="1"/>
</dbReference>
<reference evidence="4 5" key="1">
    <citation type="submission" date="2021-05" db="EMBL/GenBank/DDBJ databases">
        <title>A Polyphasic approach of four new species of the genus Ohtaekwangia: Ohtaekwangia histidinii sp. nov., Ohtaekwangia cretensis sp. nov., Ohtaekwangia indiensis sp. nov., Ohtaekwangia reichenbachii sp. nov. from diverse environment.</title>
        <authorList>
            <person name="Octaviana S."/>
        </authorList>
    </citation>
    <scope>NUCLEOTIDE SEQUENCE [LARGE SCALE GENOMIC DNA]</scope>
    <source>
        <strain evidence="4 5">PWU37</strain>
    </source>
</reference>
<dbReference type="Proteomes" id="UP001319180">
    <property type="component" value="Unassembled WGS sequence"/>
</dbReference>
<organism evidence="4 5">
    <name type="scientific">Dawidia soli</name>
    <dbReference type="NCBI Taxonomy" id="2782352"/>
    <lineage>
        <taxon>Bacteria</taxon>
        <taxon>Pseudomonadati</taxon>
        <taxon>Bacteroidota</taxon>
        <taxon>Cytophagia</taxon>
        <taxon>Cytophagales</taxon>
        <taxon>Chryseotaleaceae</taxon>
        <taxon>Dawidia</taxon>
    </lineage>
</organism>
<keyword evidence="1" id="KW-1133">Transmembrane helix</keyword>
<evidence type="ECO:0000259" key="3">
    <source>
        <dbReference type="Pfam" id="PF16344"/>
    </source>
</evidence>
<evidence type="ECO:0000256" key="1">
    <source>
        <dbReference type="SAM" id="Phobius"/>
    </source>
</evidence>
<keyword evidence="1" id="KW-0472">Membrane</keyword>
<evidence type="ECO:0000313" key="4">
    <source>
        <dbReference type="EMBL" id="MBT1688967.1"/>
    </source>
</evidence>
<gene>
    <name evidence="4" type="ORF">KK078_20550</name>
</gene>
<dbReference type="EMBL" id="JAHESC010000033">
    <property type="protein sequence ID" value="MBT1688967.1"/>
    <property type="molecule type" value="Genomic_DNA"/>
</dbReference>
<dbReference type="Pfam" id="PF16344">
    <property type="entry name" value="FecR_C"/>
    <property type="match status" value="1"/>
</dbReference>
<proteinExistence type="predicted"/>
<dbReference type="PANTHER" id="PTHR30273">
    <property type="entry name" value="PERIPLASMIC SIGNAL SENSOR AND SIGMA FACTOR ACTIVATOR FECR-RELATED"/>
    <property type="match status" value="1"/>
</dbReference>
<dbReference type="RefSeq" id="WP_254092193.1">
    <property type="nucleotide sequence ID" value="NZ_JAHESC010000033.1"/>
</dbReference>
<protein>
    <submittedName>
        <fullName evidence="4">FecR domain-containing protein</fullName>
    </submittedName>
</protein>
<feature type="domain" description="FecR protein" evidence="2">
    <location>
        <begin position="111"/>
        <end position="195"/>
    </location>
</feature>
<dbReference type="Gene3D" id="2.60.120.1440">
    <property type="match status" value="1"/>
</dbReference>
<evidence type="ECO:0000259" key="2">
    <source>
        <dbReference type="Pfam" id="PF04773"/>
    </source>
</evidence>
<accession>A0AAP2DCP5</accession>
<sequence length="318" mass="35412">MKKSEFEQLIEKYQQGLLSGKEKELMDAWFDAIGRDEAHPLRTTAERDVLRRRVMAGVHGHKTWAPVYAWRIAASLLLIAVASFAIWQYIAHDAYLPVAQQLTASSAEGFVHKVLLDDGSLVWLKNNSSLTYPEKFTGKDRRVVLRGEALFEVAKDASHPFIIQCGELTTTVLGTSFNIKSSEKDIEVVVLTGKVSLTAQNDASGIVVLPSEKAIYRKEMKQLAKVEAQPEESVSSISGTEYNMNFEQTRMQEAIRRIELKFNVTISLTDPSMGNCIITANLTDQSLRKTLDVITLTLRAHYEVNGKTVTLTGTGCSE</sequence>
<keyword evidence="1" id="KW-0812">Transmembrane</keyword>
<dbReference type="Gene3D" id="3.55.50.30">
    <property type="match status" value="1"/>
</dbReference>
<feature type="domain" description="Protein FecR C-terminal" evidence="3">
    <location>
        <begin position="244"/>
        <end position="311"/>
    </location>
</feature>
<dbReference type="InterPro" id="IPR006860">
    <property type="entry name" value="FecR"/>
</dbReference>
<dbReference type="PIRSF" id="PIRSF018266">
    <property type="entry name" value="FecR"/>
    <property type="match status" value="1"/>
</dbReference>
<evidence type="ECO:0000313" key="5">
    <source>
        <dbReference type="Proteomes" id="UP001319180"/>
    </source>
</evidence>
<dbReference type="InterPro" id="IPR032508">
    <property type="entry name" value="FecR_C"/>
</dbReference>
<dbReference type="AlphaFoldDB" id="A0AAP2DCP5"/>
<feature type="transmembrane region" description="Helical" evidence="1">
    <location>
        <begin position="68"/>
        <end position="90"/>
    </location>
</feature>
<name>A0AAP2DCP5_9BACT</name>